<dbReference type="GO" id="GO:0000287">
    <property type="term" value="F:magnesium ion binding"/>
    <property type="evidence" value="ECO:0007669"/>
    <property type="project" value="TreeGrafter"/>
</dbReference>
<dbReference type="GeneID" id="17293535"/>
<evidence type="ECO:0000256" key="3">
    <source>
        <dbReference type="ARBA" id="ARBA00001936"/>
    </source>
</evidence>
<comment type="catalytic activity">
    <reaction evidence="10">
        <text>D-serine = pyruvate + NH4(+)</text>
        <dbReference type="Rhea" id="RHEA:13977"/>
        <dbReference type="ChEBI" id="CHEBI:15361"/>
        <dbReference type="ChEBI" id="CHEBI:28938"/>
        <dbReference type="ChEBI" id="CHEBI:35247"/>
        <dbReference type="EC" id="4.3.1.18"/>
    </reaction>
</comment>
<dbReference type="eggNOG" id="KOG1251">
    <property type="taxonomic scope" value="Eukaryota"/>
</dbReference>
<evidence type="ECO:0000256" key="15">
    <source>
        <dbReference type="ARBA" id="ARBA00076108"/>
    </source>
</evidence>
<sequence>MASQGARSYAATLDSVKEAYENIKDAVNLTPVMTCGAIDRIAGFQILFKCENFQKVGAFKFRGATNAVRKYKQAGGKGPLVTHSSGNHAQALALAAKQAGMEAHIVMPSNASKPKVDAVKEYGAKVVFCEPIVADRQRAADEILSANPGSVFVPPYDHPDIISGAGTLALEFLTQIGEDKLDAIIIPVGGGGMLSGCCIAAKGLQPDIRVYAAEPVGADDCAKSFRTGTFCEQTDPRTIADGLLTSMGDLTWPIIQDHITDVITVTEEEIVSAMRLVWMRMKLVIEPSAAVGVGIKRVGVVLCGGNVDIDALPWQQS</sequence>
<evidence type="ECO:0000256" key="4">
    <source>
        <dbReference type="ARBA" id="ARBA00001946"/>
    </source>
</evidence>
<evidence type="ECO:0000256" key="11">
    <source>
        <dbReference type="ARBA" id="ARBA00051769"/>
    </source>
</evidence>
<dbReference type="Gene3D" id="3.40.50.1100">
    <property type="match status" value="2"/>
</dbReference>
<dbReference type="OrthoDB" id="4418812at2759"/>
<dbReference type="GO" id="GO:0018114">
    <property type="term" value="F:threonine racemase activity"/>
    <property type="evidence" value="ECO:0007669"/>
    <property type="project" value="TreeGrafter"/>
</dbReference>
<reference evidence="21" key="2">
    <citation type="submission" date="2012-11" db="EMBL/GenBank/DDBJ databases">
        <authorList>
            <person name="Kuo A."/>
            <person name="Curtis B.A."/>
            <person name="Tanifuji G."/>
            <person name="Burki F."/>
            <person name="Gruber A."/>
            <person name="Irimia M."/>
            <person name="Maruyama S."/>
            <person name="Arias M.C."/>
            <person name="Ball S.G."/>
            <person name="Gile G.H."/>
            <person name="Hirakawa Y."/>
            <person name="Hopkins J.F."/>
            <person name="Rensing S.A."/>
            <person name="Schmutz J."/>
            <person name="Symeonidi A."/>
            <person name="Elias M."/>
            <person name="Eveleigh R.J."/>
            <person name="Herman E.K."/>
            <person name="Klute M.J."/>
            <person name="Nakayama T."/>
            <person name="Obornik M."/>
            <person name="Reyes-Prieto A."/>
            <person name="Armbrust E.V."/>
            <person name="Aves S.J."/>
            <person name="Beiko R.G."/>
            <person name="Coutinho P."/>
            <person name="Dacks J.B."/>
            <person name="Durnford D.G."/>
            <person name="Fast N.M."/>
            <person name="Green B.R."/>
            <person name="Grisdale C."/>
            <person name="Hempe F."/>
            <person name="Henrissat B."/>
            <person name="Hoppner M.P."/>
            <person name="Ishida K.-I."/>
            <person name="Kim E."/>
            <person name="Koreny L."/>
            <person name="Kroth P.G."/>
            <person name="Liu Y."/>
            <person name="Malik S.-B."/>
            <person name="Maier U.G."/>
            <person name="McRose D."/>
            <person name="Mock T."/>
            <person name="Neilson J.A."/>
            <person name="Onodera N.T."/>
            <person name="Poole A.M."/>
            <person name="Pritham E.J."/>
            <person name="Richards T.A."/>
            <person name="Rocap G."/>
            <person name="Roy S.W."/>
            <person name="Sarai C."/>
            <person name="Schaack S."/>
            <person name="Shirato S."/>
            <person name="Slamovits C.H."/>
            <person name="Spencer D.F."/>
            <person name="Suzuki S."/>
            <person name="Worden A.Z."/>
            <person name="Zauner S."/>
            <person name="Barry K."/>
            <person name="Bell C."/>
            <person name="Bharti A.K."/>
            <person name="Crow J.A."/>
            <person name="Grimwood J."/>
            <person name="Kramer R."/>
            <person name="Lindquist E."/>
            <person name="Lucas S."/>
            <person name="Salamov A."/>
            <person name="McFadden G.I."/>
            <person name="Lane C.E."/>
            <person name="Keeling P.J."/>
            <person name="Gray M.W."/>
            <person name="Grigoriev I.V."/>
            <person name="Archibald J.M."/>
        </authorList>
    </citation>
    <scope>NUCLEOTIDE SEQUENCE</scope>
    <source>
        <strain evidence="21">CCMP2712</strain>
    </source>
</reference>
<feature type="domain" description="Tryptophan synthase beta chain-like PALP" evidence="18">
    <location>
        <begin position="24"/>
        <end position="293"/>
    </location>
</feature>
<keyword evidence="21" id="KW-1185">Reference proteome</keyword>
<evidence type="ECO:0000256" key="13">
    <source>
        <dbReference type="ARBA" id="ARBA00066592"/>
    </source>
</evidence>
<dbReference type="InterPro" id="IPR001926">
    <property type="entry name" value="TrpB-like_PALP"/>
</dbReference>
<dbReference type="PANTHER" id="PTHR43050:SF1">
    <property type="entry name" value="SERINE RACEMASE"/>
    <property type="match status" value="1"/>
</dbReference>
<evidence type="ECO:0000256" key="2">
    <source>
        <dbReference type="ARBA" id="ARBA00001933"/>
    </source>
</evidence>
<comment type="cofactor">
    <cofactor evidence="1">
        <name>Ca(2+)</name>
        <dbReference type="ChEBI" id="CHEBI:29108"/>
    </cofactor>
</comment>
<comment type="function">
    <text evidence="12">Catalyzes the synthesis of D-serine from L-serine. D-serine is a key coagonist with glutamate at NMDA receptors. Has dehydratase activity towards both L-serine and D-serine.</text>
</comment>
<dbReference type="GO" id="GO:0008721">
    <property type="term" value="F:D-serine ammonia-lyase activity"/>
    <property type="evidence" value="ECO:0007669"/>
    <property type="project" value="UniProtKB-EC"/>
</dbReference>
<keyword evidence="7" id="KW-0663">Pyridoxal phosphate</keyword>
<dbReference type="Proteomes" id="UP000011087">
    <property type="component" value="Unassembled WGS sequence"/>
</dbReference>
<comment type="cofactor">
    <cofactor evidence="4">
        <name>Mg(2+)</name>
        <dbReference type="ChEBI" id="CHEBI:18420"/>
    </cofactor>
</comment>
<evidence type="ECO:0000256" key="8">
    <source>
        <dbReference type="ARBA" id="ARBA00023239"/>
    </source>
</evidence>
<comment type="cofactor">
    <cofactor evidence="2">
        <name>pyridoxal 5'-phosphate</name>
        <dbReference type="ChEBI" id="CHEBI:597326"/>
    </cofactor>
</comment>
<dbReference type="SUPFAM" id="SSF53686">
    <property type="entry name" value="Tryptophan synthase beta subunit-like PLP-dependent enzymes"/>
    <property type="match status" value="1"/>
</dbReference>
<comment type="similarity">
    <text evidence="5">Belongs to the serine/threonine dehydratase family.</text>
</comment>
<dbReference type="Pfam" id="PF00291">
    <property type="entry name" value="PALP"/>
    <property type="match status" value="1"/>
</dbReference>
<proteinExistence type="inferred from homology"/>
<evidence type="ECO:0000256" key="9">
    <source>
        <dbReference type="ARBA" id="ARBA00031418"/>
    </source>
</evidence>
<evidence type="ECO:0000313" key="20">
    <source>
        <dbReference type="EnsemblProtists" id="EKX36736"/>
    </source>
</evidence>
<evidence type="ECO:0000313" key="19">
    <source>
        <dbReference type="EMBL" id="EKX36736.1"/>
    </source>
</evidence>
<evidence type="ECO:0000256" key="6">
    <source>
        <dbReference type="ARBA" id="ARBA00022842"/>
    </source>
</evidence>
<dbReference type="InterPro" id="IPR000634">
    <property type="entry name" value="Ser/Thr_deHydtase_PyrdxlP-BS"/>
</dbReference>
<protein>
    <recommendedName>
        <fullName evidence="14">Serine racemase</fullName>
        <ecNumber evidence="13">5.1.1.18</ecNumber>
    </recommendedName>
    <alternativeName>
        <fullName evidence="15">D-serine ammonia-lyase</fullName>
    </alternativeName>
    <alternativeName>
        <fullName evidence="17">D-serine dehydratase</fullName>
    </alternativeName>
    <alternativeName>
        <fullName evidence="16">L-serine ammonia-lyase</fullName>
    </alternativeName>
    <alternativeName>
        <fullName evidence="9">L-serine dehydratase</fullName>
    </alternativeName>
</protein>
<organism evidence="19">
    <name type="scientific">Guillardia theta (strain CCMP2712)</name>
    <name type="common">Cryptophyte</name>
    <dbReference type="NCBI Taxonomy" id="905079"/>
    <lineage>
        <taxon>Eukaryota</taxon>
        <taxon>Cryptophyceae</taxon>
        <taxon>Pyrenomonadales</taxon>
        <taxon>Geminigeraceae</taxon>
        <taxon>Guillardia</taxon>
    </lineage>
</organism>
<dbReference type="EMBL" id="JH993068">
    <property type="protein sequence ID" value="EKX36736.1"/>
    <property type="molecule type" value="Genomic_DNA"/>
</dbReference>
<dbReference type="KEGG" id="gtt:GUITHDRAFT_160144"/>
<evidence type="ECO:0000256" key="1">
    <source>
        <dbReference type="ARBA" id="ARBA00001913"/>
    </source>
</evidence>
<keyword evidence="6" id="KW-0460">Magnesium</keyword>
<evidence type="ECO:0000256" key="10">
    <source>
        <dbReference type="ARBA" id="ARBA00050422"/>
    </source>
</evidence>
<dbReference type="PaxDb" id="55529-EKX36736"/>
<reference evidence="20" key="3">
    <citation type="submission" date="2016-03" db="UniProtKB">
        <authorList>
            <consortium name="EnsemblProtists"/>
        </authorList>
    </citation>
    <scope>IDENTIFICATION</scope>
</reference>
<dbReference type="GO" id="GO:0005524">
    <property type="term" value="F:ATP binding"/>
    <property type="evidence" value="ECO:0007669"/>
    <property type="project" value="TreeGrafter"/>
</dbReference>
<dbReference type="EC" id="5.1.1.18" evidence="13"/>
<dbReference type="FunFam" id="3.40.50.1100:FF:000041">
    <property type="entry name" value="Threonine ammonia-lyase, variant"/>
    <property type="match status" value="1"/>
</dbReference>
<dbReference type="HOGENOM" id="CLU_021152_4_2_1"/>
<evidence type="ECO:0000259" key="18">
    <source>
        <dbReference type="Pfam" id="PF00291"/>
    </source>
</evidence>
<dbReference type="STRING" id="905079.L1IKG5"/>
<dbReference type="GO" id="GO:0030170">
    <property type="term" value="F:pyridoxal phosphate binding"/>
    <property type="evidence" value="ECO:0007669"/>
    <property type="project" value="InterPro"/>
</dbReference>
<dbReference type="InterPro" id="IPR036052">
    <property type="entry name" value="TrpB-like_PALP_sf"/>
</dbReference>
<dbReference type="GO" id="GO:0003941">
    <property type="term" value="F:L-serine ammonia-lyase activity"/>
    <property type="evidence" value="ECO:0007669"/>
    <property type="project" value="TreeGrafter"/>
</dbReference>
<dbReference type="CDD" id="cd01562">
    <property type="entry name" value="Thr-dehyd"/>
    <property type="match status" value="1"/>
</dbReference>
<dbReference type="GO" id="GO:0030378">
    <property type="term" value="F:serine racemase activity"/>
    <property type="evidence" value="ECO:0007669"/>
    <property type="project" value="UniProtKB-EC"/>
</dbReference>
<keyword evidence="8" id="KW-0456">Lyase</keyword>
<evidence type="ECO:0000256" key="5">
    <source>
        <dbReference type="ARBA" id="ARBA00010869"/>
    </source>
</evidence>
<evidence type="ECO:0000256" key="17">
    <source>
        <dbReference type="ARBA" id="ARBA00081761"/>
    </source>
</evidence>
<dbReference type="PROSITE" id="PS00165">
    <property type="entry name" value="DEHYDRATASE_SER_THR"/>
    <property type="match status" value="1"/>
</dbReference>
<gene>
    <name evidence="19" type="ORF">GUITHDRAFT_160144</name>
</gene>
<accession>L1IKG5</accession>
<comment type="cofactor">
    <cofactor evidence="3">
        <name>Mn(2+)</name>
        <dbReference type="ChEBI" id="CHEBI:29035"/>
    </cofactor>
</comment>
<dbReference type="AlphaFoldDB" id="L1IKG5"/>
<evidence type="ECO:0000256" key="7">
    <source>
        <dbReference type="ARBA" id="ARBA00022898"/>
    </source>
</evidence>
<evidence type="ECO:0000256" key="16">
    <source>
        <dbReference type="ARBA" id="ARBA00081060"/>
    </source>
</evidence>
<evidence type="ECO:0000313" key="21">
    <source>
        <dbReference type="Proteomes" id="UP000011087"/>
    </source>
</evidence>
<dbReference type="OMA" id="LIHPFDH"/>
<comment type="catalytic activity">
    <reaction evidence="11">
        <text>L-serine = D-serine</text>
        <dbReference type="Rhea" id="RHEA:10980"/>
        <dbReference type="ChEBI" id="CHEBI:33384"/>
        <dbReference type="ChEBI" id="CHEBI:35247"/>
        <dbReference type="EC" id="5.1.1.18"/>
    </reaction>
</comment>
<dbReference type="EnsemblProtists" id="EKX36736">
    <property type="protein sequence ID" value="EKX36736"/>
    <property type="gene ID" value="GUITHDRAFT_160144"/>
</dbReference>
<name>L1IKG5_GUITC</name>
<dbReference type="RefSeq" id="XP_005823716.1">
    <property type="nucleotide sequence ID" value="XM_005823659.1"/>
</dbReference>
<dbReference type="GO" id="GO:0006563">
    <property type="term" value="P:L-serine metabolic process"/>
    <property type="evidence" value="ECO:0007669"/>
    <property type="project" value="UniProtKB-ARBA"/>
</dbReference>
<dbReference type="GO" id="GO:0070179">
    <property type="term" value="P:D-serine biosynthetic process"/>
    <property type="evidence" value="ECO:0007669"/>
    <property type="project" value="TreeGrafter"/>
</dbReference>
<dbReference type="PANTHER" id="PTHR43050">
    <property type="entry name" value="SERINE / THREONINE RACEMASE FAMILY MEMBER"/>
    <property type="match status" value="1"/>
</dbReference>
<evidence type="ECO:0000256" key="14">
    <source>
        <dbReference type="ARBA" id="ARBA00070760"/>
    </source>
</evidence>
<evidence type="ECO:0000256" key="12">
    <source>
        <dbReference type="ARBA" id="ARBA00056426"/>
    </source>
</evidence>
<reference evidence="19 21" key="1">
    <citation type="journal article" date="2012" name="Nature">
        <title>Algal genomes reveal evolutionary mosaicism and the fate of nucleomorphs.</title>
        <authorList>
            <consortium name="DOE Joint Genome Institute"/>
            <person name="Curtis B.A."/>
            <person name="Tanifuji G."/>
            <person name="Burki F."/>
            <person name="Gruber A."/>
            <person name="Irimia M."/>
            <person name="Maruyama S."/>
            <person name="Arias M.C."/>
            <person name="Ball S.G."/>
            <person name="Gile G.H."/>
            <person name="Hirakawa Y."/>
            <person name="Hopkins J.F."/>
            <person name="Kuo A."/>
            <person name="Rensing S.A."/>
            <person name="Schmutz J."/>
            <person name="Symeonidi A."/>
            <person name="Elias M."/>
            <person name="Eveleigh R.J."/>
            <person name="Herman E.K."/>
            <person name="Klute M.J."/>
            <person name="Nakayama T."/>
            <person name="Obornik M."/>
            <person name="Reyes-Prieto A."/>
            <person name="Armbrust E.V."/>
            <person name="Aves S.J."/>
            <person name="Beiko R.G."/>
            <person name="Coutinho P."/>
            <person name="Dacks J.B."/>
            <person name="Durnford D.G."/>
            <person name="Fast N.M."/>
            <person name="Green B.R."/>
            <person name="Grisdale C.J."/>
            <person name="Hempel F."/>
            <person name="Henrissat B."/>
            <person name="Hoppner M.P."/>
            <person name="Ishida K."/>
            <person name="Kim E."/>
            <person name="Koreny L."/>
            <person name="Kroth P.G."/>
            <person name="Liu Y."/>
            <person name="Malik S.B."/>
            <person name="Maier U.G."/>
            <person name="McRose D."/>
            <person name="Mock T."/>
            <person name="Neilson J.A."/>
            <person name="Onodera N.T."/>
            <person name="Poole A.M."/>
            <person name="Pritham E.J."/>
            <person name="Richards T.A."/>
            <person name="Rocap G."/>
            <person name="Roy S.W."/>
            <person name="Sarai C."/>
            <person name="Schaack S."/>
            <person name="Shirato S."/>
            <person name="Slamovits C.H."/>
            <person name="Spencer D.F."/>
            <person name="Suzuki S."/>
            <person name="Worden A.Z."/>
            <person name="Zauner S."/>
            <person name="Barry K."/>
            <person name="Bell C."/>
            <person name="Bharti A.K."/>
            <person name="Crow J.A."/>
            <person name="Grimwood J."/>
            <person name="Kramer R."/>
            <person name="Lindquist E."/>
            <person name="Lucas S."/>
            <person name="Salamov A."/>
            <person name="McFadden G.I."/>
            <person name="Lane C.E."/>
            <person name="Keeling P.J."/>
            <person name="Gray M.W."/>
            <person name="Grigoriev I.V."/>
            <person name="Archibald J.M."/>
        </authorList>
    </citation>
    <scope>NUCLEOTIDE SEQUENCE</scope>
    <source>
        <strain evidence="19 21">CCMP2712</strain>
    </source>
</reference>